<accession>X1IKH8</accession>
<reference evidence="1" key="1">
    <citation type="journal article" date="2014" name="Front. Microbiol.">
        <title>High frequency of phylogenetically diverse reductive dehalogenase-homologous genes in deep subseafloor sedimentary metagenomes.</title>
        <authorList>
            <person name="Kawai M."/>
            <person name="Futagami T."/>
            <person name="Toyoda A."/>
            <person name="Takaki Y."/>
            <person name="Nishi S."/>
            <person name="Hori S."/>
            <person name="Arai W."/>
            <person name="Tsubouchi T."/>
            <person name="Morono Y."/>
            <person name="Uchiyama I."/>
            <person name="Ito T."/>
            <person name="Fujiyama A."/>
            <person name="Inagaki F."/>
            <person name="Takami H."/>
        </authorList>
    </citation>
    <scope>NUCLEOTIDE SEQUENCE</scope>
    <source>
        <strain evidence="1">Expedition CK06-06</strain>
    </source>
</reference>
<protein>
    <submittedName>
        <fullName evidence="1">Uncharacterized protein</fullName>
    </submittedName>
</protein>
<proteinExistence type="predicted"/>
<comment type="caution">
    <text evidence="1">The sequence shown here is derived from an EMBL/GenBank/DDBJ whole genome shotgun (WGS) entry which is preliminary data.</text>
</comment>
<evidence type="ECO:0000313" key="1">
    <source>
        <dbReference type="EMBL" id="GAH66614.1"/>
    </source>
</evidence>
<organism evidence="1">
    <name type="scientific">marine sediment metagenome</name>
    <dbReference type="NCBI Taxonomy" id="412755"/>
    <lineage>
        <taxon>unclassified sequences</taxon>
        <taxon>metagenomes</taxon>
        <taxon>ecological metagenomes</taxon>
    </lineage>
</organism>
<dbReference type="AlphaFoldDB" id="X1IKH8"/>
<gene>
    <name evidence="1" type="ORF">S03H2_48715</name>
</gene>
<name>X1IKH8_9ZZZZ</name>
<feature type="non-terminal residue" evidence="1">
    <location>
        <position position="216"/>
    </location>
</feature>
<sequence length="216" mass="24720">MQLEINLDLFEFDEMGLQNLGESLTNGFGNDLYITIESSIANCLVDAHLFRGHYVQQILDVSLEVTTTNSDSLYNSIPVDTPYIEISQINIPLQKIYDLTFKFDASLLDYTFPFEIVELRTETNDVISDYYFSSETNSISLNSEYSGLIFADIIYHAFEWQIDYLSTLEPIALSFSGDFISRYTKYLDIEITFNLDGIPGYELKNLDTTLSEIVMT</sequence>
<dbReference type="EMBL" id="BARU01030732">
    <property type="protein sequence ID" value="GAH66614.1"/>
    <property type="molecule type" value="Genomic_DNA"/>
</dbReference>